<keyword evidence="7" id="KW-1185">Reference proteome</keyword>
<keyword evidence="2" id="KW-1015">Disulfide bond</keyword>
<dbReference type="Gene3D" id="1.20.140.40">
    <property type="entry name" value="Invertase/pectin methylesterase inhibitor family protein"/>
    <property type="match status" value="1"/>
</dbReference>
<keyword evidence="1 4" id="KW-0732">Signal</keyword>
<dbReference type="InterPro" id="IPR034086">
    <property type="entry name" value="PMEI_plant"/>
</dbReference>
<evidence type="ECO:0000313" key="6">
    <source>
        <dbReference type="EMBL" id="CAA0831670.1"/>
    </source>
</evidence>
<dbReference type="InterPro" id="IPR052421">
    <property type="entry name" value="PCW_Enzyme_Inhibitor"/>
</dbReference>
<dbReference type="EMBL" id="CACSLK010027832">
    <property type="protein sequence ID" value="CAA0831670.1"/>
    <property type="molecule type" value="Genomic_DNA"/>
</dbReference>
<evidence type="ECO:0000256" key="2">
    <source>
        <dbReference type="ARBA" id="ARBA00023157"/>
    </source>
</evidence>
<feature type="chain" id="PRO_5040313783" description="Pectinesterase inhibitor domain-containing protein" evidence="4">
    <location>
        <begin position="26"/>
        <end position="176"/>
    </location>
</feature>
<proteinExistence type="inferred from homology"/>
<dbReference type="PANTHER" id="PTHR36710:SF1">
    <property type="entry name" value="F14J9.2 PROTEIN"/>
    <property type="match status" value="1"/>
</dbReference>
<evidence type="ECO:0000256" key="3">
    <source>
        <dbReference type="ARBA" id="ARBA00038471"/>
    </source>
</evidence>
<protein>
    <recommendedName>
        <fullName evidence="5">Pectinesterase inhibitor domain-containing protein</fullName>
    </recommendedName>
</protein>
<name>A0A9N7RKR1_STRHE</name>
<dbReference type="AlphaFoldDB" id="A0A9N7RKR1"/>
<organism evidence="6 7">
    <name type="scientific">Striga hermonthica</name>
    <name type="common">Purple witchweed</name>
    <name type="synonym">Buchnera hermonthica</name>
    <dbReference type="NCBI Taxonomy" id="68872"/>
    <lineage>
        <taxon>Eukaryota</taxon>
        <taxon>Viridiplantae</taxon>
        <taxon>Streptophyta</taxon>
        <taxon>Embryophyta</taxon>
        <taxon>Tracheophyta</taxon>
        <taxon>Spermatophyta</taxon>
        <taxon>Magnoliopsida</taxon>
        <taxon>eudicotyledons</taxon>
        <taxon>Gunneridae</taxon>
        <taxon>Pentapetalae</taxon>
        <taxon>asterids</taxon>
        <taxon>lamiids</taxon>
        <taxon>Lamiales</taxon>
        <taxon>Orobanchaceae</taxon>
        <taxon>Buchnereae</taxon>
        <taxon>Striga</taxon>
    </lineage>
</organism>
<dbReference type="InterPro" id="IPR006501">
    <property type="entry name" value="Pectinesterase_inhib_dom"/>
</dbReference>
<dbReference type="InterPro" id="IPR035513">
    <property type="entry name" value="Invertase/methylesterase_inhib"/>
</dbReference>
<dbReference type="SMART" id="SM00856">
    <property type="entry name" value="PMEI"/>
    <property type="match status" value="1"/>
</dbReference>
<reference evidence="6" key="1">
    <citation type="submission" date="2019-12" db="EMBL/GenBank/DDBJ databases">
        <authorList>
            <person name="Scholes J."/>
        </authorList>
    </citation>
    <scope>NUCLEOTIDE SEQUENCE</scope>
</reference>
<dbReference type="SUPFAM" id="SSF101148">
    <property type="entry name" value="Plant invertase/pectin methylesterase inhibitor"/>
    <property type="match status" value="1"/>
</dbReference>
<feature type="signal peptide" evidence="4">
    <location>
        <begin position="1"/>
        <end position="25"/>
    </location>
</feature>
<feature type="domain" description="Pectinesterase inhibitor" evidence="5">
    <location>
        <begin position="29"/>
        <end position="171"/>
    </location>
</feature>
<dbReference type="NCBIfam" id="TIGR01614">
    <property type="entry name" value="PME_inhib"/>
    <property type="match status" value="1"/>
</dbReference>
<comment type="caution">
    <text evidence="6">The sequence shown here is derived from an EMBL/GenBank/DDBJ whole genome shotgun (WGS) entry which is preliminary data.</text>
</comment>
<dbReference type="PANTHER" id="PTHR36710">
    <property type="entry name" value="PECTINESTERASE INHIBITOR-LIKE"/>
    <property type="match status" value="1"/>
</dbReference>
<evidence type="ECO:0000313" key="7">
    <source>
        <dbReference type="Proteomes" id="UP001153555"/>
    </source>
</evidence>
<dbReference type="Pfam" id="PF04043">
    <property type="entry name" value="PMEI"/>
    <property type="match status" value="1"/>
</dbReference>
<dbReference type="Proteomes" id="UP001153555">
    <property type="component" value="Unassembled WGS sequence"/>
</dbReference>
<dbReference type="CDD" id="cd15797">
    <property type="entry name" value="PMEI"/>
    <property type="match status" value="1"/>
</dbReference>
<dbReference type="OrthoDB" id="10341041at2759"/>
<sequence>MTKHSSFSLLSFLFVVSNLIDPSLCDWATTQRLIKDICIHTSNYNLCKSILSRNLVSPDSSLQDITKLTMDIAVSTANFTRSTIQSLETTEKRPNVKQLLAGCEGDYNRVVTYLGSAKSAAYAGSFKQILVFVSNANNCVLLCQNKIDNVVPRIFLKNKKMRVLFSMASYESLVIH</sequence>
<evidence type="ECO:0000259" key="5">
    <source>
        <dbReference type="SMART" id="SM00856"/>
    </source>
</evidence>
<dbReference type="GO" id="GO:0046910">
    <property type="term" value="F:pectinesterase inhibitor activity"/>
    <property type="evidence" value="ECO:0007669"/>
    <property type="project" value="InterPro"/>
</dbReference>
<evidence type="ECO:0000256" key="4">
    <source>
        <dbReference type="SAM" id="SignalP"/>
    </source>
</evidence>
<gene>
    <name evidence="6" type="ORF">SHERM_27015</name>
</gene>
<comment type="similarity">
    <text evidence="3">Belongs to the PMEI family.</text>
</comment>
<evidence type="ECO:0000256" key="1">
    <source>
        <dbReference type="ARBA" id="ARBA00022729"/>
    </source>
</evidence>
<accession>A0A9N7RKR1</accession>